<dbReference type="EMBL" id="CAJDYZ010008606">
    <property type="protein sequence ID" value="CAD1475575.1"/>
    <property type="molecule type" value="Genomic_DNA"/>
</dbReference>
<dbReference type="Gene3D" id="3.30.1490.120">
    <property type="entry name" value="RNA polymerase Rpb7-like, N-terminal domain"/>
    <property type="match status" value="1"/>
</dbReference>
<name>A0A6V7H813_9HYME</name>
<dbReference type="GO" id="GO:0003677">
    <property type="term" value="F:DNA binding"/>
    <property type="evidence" value="ECO:0007669"/>
    <property type="project" value="InterPro"/>
</dbReference>
<dbReference type="SUPFAM" id="SSF88798">
    <property type="entry name" value="N-terminal, heterodimerisation domain of RBP7 (RpoE)"/>
    <property type="match status" value="1"/>
</dbReference>
<dbReference type="OrthoDB" id="10256606at2759"/>
<dbReference type="Pfam" id="PF08292">
    <property type="entry name" value="RNA_pol_Rbc25"/>
    <property type="match status" value="1"/>
</dbReference>
<feature type="non-terminal residue" evidence="9">
    <location>
        <position position="1"/>
    </location>
</feature>
<feature type="domain" description="RNA polymerase Rpb7-like N-terminal" evidence="7">
    <location>
        <begin position="65"/>
        <end position="121"/>
    </location>
</feature>
<evidence type="ECO:0000256" key="5">
    <source>
        <dbReference type="ARBA" id="ARBA00023242"/>
    </source>
</evidence>
<feature type="compositionally biased region" description="Polar residues" evidence="6">
    <location>
        <begin position="223"/>
        <end position="243"/>
    </location>
</feature>
<dbReference type="GO" id="GO:0006384">
    <property type="term" value="P:transcription initiation at RNA polymerase III promoter"/>
    <property type="evidence" value="ECO:0007669"/>
    <property type="project" value="TreeGrafter"/>
</dbReference>
<dbReference type="PANTHER" id="PTHR12709">
    <property type="entry name" value="DNA-DIRECTED RNA POLYMERASE II, III"/>
    <property type="match status" value="1"/>
</dbReference>
<evidence type="ECO:0000256" key="4">
    <source>
        <dbReference type="ARBA" id="ARBA00023163"/>
    </source>
</evidence>
<keyword evidence="3" id="KW-0240">DNA-directed RNA polymerase</keyword>
<dbReference type="Proteomes" id="UP000752696">
    <property type="component" value="Unassembled WGS sequence"/>
</dbReference>
<evidence type="ECO:0000256" key="1">
    <source>
        <dbReference type="ARBA" id="ARBA00004123"/>
    </source>
</evidence>
<comment type="caution">
    <text evidence="9">The sequence shown here is derived from an EMBL/GenBank/DDBJ whole genome shotgun (WGS) entry which is preliminary data.</text>
</comment>
<dbReference type="Pfam" id="PF03876">
    <property type="entry name" value="SHS2_Rpb7-N"/>
    <property type="match status" value="1"/>
</dbReference>
<evidence type="ECO:0000259" key="8">
    <source>
        <dbReference type="Pfam" id="PF08292"/>
    </source>
</evidence>
<evidence type="ECO:0000256" key="2">
    <source>
        <dbReference type="ARBA" id="ARBA00009307"/>
    </source>
</evidence>
<dbReference type="InterPro" id="IPR045113">
    <property type="entry name" value="Rpb7-like"/>
</dbReference>
<dbReference type="AlphaFoldDB" id="A0A6V7H813"/>
<dbReference type="GO" id="GO:0003899">
    <property type="term" value="F:DNA-directed RNA polymerase activity"/>
    <property type="evidence" value="ECO:0007669"/>
    <property type="project" value="InterPro"/>
</dbReference>
<dbReference type="PANTHER" id="PTHR12709:SF1">
    <property type="entry name" value="DNA-DIRECTED RNA POLYMERASE III SUBUNIT RPC8"/>
    <property type="match status" value="1"/>
</dbReference>
<dbReference type="InterPro" id="IPR012340">
    <property type="entry name" value="NA-bd_OB-fold"/>
</dbReference>
<evidence type="ECO:0008006" key="11">
    <source>
        <dbReference type="Google" id="ProtNLM"/>
    </source>
</evidence>
<dbReference type="InterPro" id="IPR013238">
    <property type="entry name" value="RNA_pol_III_Rbc25"/>
</dbReference>
<evidence type="ECO:0000256" key="3">
    <source>
        <dbReference type="ARBA" id="ARBA00022478"/>
    </source>
</evidence>
<evidence type="ECO:0000259" key="7">
    <source>
        <dbReference type="Pfam" id="PF03876"/>
    </source>
</evidence>
<keyword evidence="5" id="KW-0539">Nucleus</keyword>
<dbReference type="SUPFAM" id="SSF50249">
    <property type="entry name" value="Nucleic acid-binding proteins"/>
    <property type="match status" value="1"/>
</dbReference>
<dbReference type="FunFam" id="3.30.1490.120:FF:000002">
    <property type="entry name" value="DNA-directed RNA polymerase III subunit RPC8"/>
    <property type="match status" value="1"/>
</dbReference>
<comment type="similarity">
    <text evidence="2">Belongs to the eukaryotic RPB7/RPC8 RNA polymerase subunit family.</text>
</comment>
<dbReference type="CDD" id="cd04330">
    <property type="entry name" value="RNAP_III_Rpc25_N"/>
    <property type="match status" value="1"/>
</dbReference>
<evidence type="ECO:0000313" key="9">
    <source>
        <dbReference type="EMBL" id="CAD1475575.1"/>
    </source>
</evidence>
<dbReference type="GO" id="GO:0005666">
    <property type="term" value="C:RNA polymerase III complex"/>
    <property type="evidence" value="ECO:0007669"/>
    <property type="project" value="TreeGrafter"/>
</dbReference>
<organism evidence="9 10">
    <name type="scientific">Heterotrigona itama</name>
    <dbReference type="NCBI Taxonomy" id="395501"/>
    <lineage>
        <taxon>Eukaryota</taxon>
        <taxon>Metazoa</taxon>
        <taxon>Ecdysozoa</taxon>
        <taxon>Arthropoda</taxon>
        <taxon>Hexapoda</taxon>
        <taxon>Insecta</taxon>
        <taxon>Pterygota</taxon>
        <taxon>Neoptera</taxon>
        <taxon>Endopterygota</taxon>
        <taxon>Hymenoptera</taxon>
        <taxon>Apocrita</taxon>
        <taxon>Aculeata</taxon>
        <taxon>Apoidea</taxon>
        <taxon>Anthophila</taxon>
        <taxon>Apidae</taxon>
        <taxon>Heterotrigona</taxon>
    </lineage>
</organism>
<feature type="region of interest" description="Disordered" evidence="6">
    <location>
        <begin position="219"/>
        <end position="243"/>
    </location>
</feature>
<keyword evidence="10" id="KW-1185">Reference proteome</keyword>
<dbReference type="Gene3D" id="2.40.50.140">
    <property type="entry name" value="Nucleic acid-binding proteins"/>
    <property type="match status" value="1"/>
</dbReference>
<dbReference type="InterPro" id="IPR004519">
    <property type="entry name" value="RNAP_E/RPC8"/>
</dbReference>
<reference evidence="9" key="1">
    <citation type="submission" date="2020-07" db="EMBL/GenBank/DDBJ databases">
        <authorList>
            <person name="Nazaruddin N."/>
        </authorList>
    </citation>
    <scope>NUCLEOTIDE SEQUENCE</scope>
</reference>
<accession>A0A6V7H813</accession>
<sequence length="243" mass="27883">MLDQSISQNMCVRGYVQQIMTNSSPRCTRNGDTVREVLPLYKAVCDRNYSHKISDIQMFVLTELKDTVRIPPWEFKRKLNDAITDELNRKLANKVYHDVGLCIALHDITKIEESYIFPGDGASHTKVVFRYIVFRPFMEEILIGKIRSCSVDGVHVTLGFFEDIVIPPHKLQHPSRFDQMEQAWVWEYDTGDGEKHDLFMDAGEIIRFRVINETFTEALPTGPNMSGETETSEAKNTSPYSLG</sequence>
<feature type="domain" description="RNA polymerase III subunit Rpc25" evidence="8">
    <location>
        <begin position="140"/>
        <end position="233"/>
    </location>
</feature>
<dbReference type="NCBIfam" id="TIGR00448">
    <property type="entry name" value="rpoE"/>
    <property type="match status" value="1"/>
</dbReference>
<comment type="subcellular location">
    <subcellularLocation>
        <location evidence="1">Nucleus</location>
    </subcellularLocation>
</comment>
<dbReference type="InterPro" id="IPR005576">
    <property type="entry name" value="Rpb7-like_N"/>
</dbReference>
<gene>
    <name evidence="9" type="ORF">MHI_LOCUS582470</name>
</gene>
<evidence type="ECO:0000313" key="10">
    <source>
        <dbReference type="Proteomes" id="UP000752696"/>
    </source>
</evidence>
<evidence type="ECO:0000256" key="6">
    <source>
        <dbReference type="SAM" id="MobiDB-lite"/>
    </source>
</evidence>
<keyword evidence="4" id="KW-0804">Transcription</keyword>
<dbReference type="InterPro" id="IPR036898">
    <property type="entry name" value="RNA_pol_Rpb7-like_N_sf"/>
</dbReference>
<protein>
    <recommendedName>
        <fullName evidence="11">DNA-directed RNA polymerase III subunit RPC8</fullName>
    </recommendedName>
</protein>
<proteinExistence type="inferred from homology"/>